<evidence type="ECO:0000313" key="4">
    <source>
        <dbReference type="Proteomes" id="UP000656813"/>
    </source>
</evidence>
<evidence type="ECO:0000313" key="3">
    <source>
        <dbReference type="EMBL" id="GGH73989.1"/>
    </source>
</evidence>
<keyword evidence="4" id="KW-1185">Reference proteome</keyword>
<reference evidence="3" key="1">
    <citation type="journal article" date="2014" name="Int. J. Syst. Evol. Microbiol.">
        <title>Complete genome sequence of Corynebacterium casei LMG S-19264T (=DSM 44701T), isolated from a smear-ripened cheese.</title>
        <authorList>
            <consortium name="US DOE Joint Genome Institute (JGI-PGF)"/>
            <person name="Walter F."/>
            <person name="Albersmeier A."/>
            <person name="Kalinowski J."/>
            <person name="Ruckert C."/>
        </authorList>
    </citation>
    <scope>NUCLEOTIDE SEQUENCE</scope>
    <source>
        <strain evidence="3">CGMCC 1.12777</strain>
    </source>
</reference>
<dbReference type="NCBIfam" id="NF005214">
    <property type="entry name" value="PRK06701.1"/>
    <property type="match status" value="1"/>
</dbReference>
<comment type="caution">
    <text evidence="3">The sequence shown here is derived from an EMBL/GenBank/DDBJ whole genome shotgun (WGS) entry which is preliminary data.</text>
</comment>
<dbReference type="Pfam" id="PF13561">
    <property type="entry name" value="adh_short_C2"/>
    <property type="match status" value="1"/>
</dbReference>
<evidence type="ECO:0000256" key="2">
    <source>
        <dbReference type="ARBA" id="ARBA00023002"/>
    </source>
</evidence>
<accession>A0A8J3EK02</accession>
<name>A0A8J3EK02_9BACL</name>
<dbReference type="Gene3D" id="3.40.50.720">
    <property type="entry name" value="NAD(P)-binding Rossmann-like Domain"/>
    <property type="match status" value="1"/>
</dbReference>
<dbReference type="PANTHER" id="PTHR48107">
    <property type="entry name" value="NADPH-DEPENDENT ALDEHYDE REDUCTASE-LIKE PROTEIN, CHLOROPLASTIC-RELATED"/>
    <property type="match status" value="1"/>
</dbReference>
<dbReference type="InterPro" id="IPR036291">
    <property type="entry name" value="NAD(P)-bd_dom_sf"/>
</dbReference>
<dbReference type="FunFam" id="3.40.50.720:FF:000084">
    <property type="entry name" value="Short-chain dehydrogenase reductase"/>
    <property type="match status" value="1"/>
</dbReference>
<comment type="similarity">
    <text evidence="1">Belongs to the short-chain dehydrogenases/reductases (SDR) family.</text>
</comment>
<sequence>MYPEMPFYKEQSETKMKKLTFPPQHQSQMPAMESQMNPFPIYDNSEYKGSGKLKGKTAILTGGDSGIGRAVAVAFAKEGADLVIAYLNEHEDANVTKAAAESYGVTCTLVPIDLREQQSAQKVVDQALTTHGKIDVLVNNCAVQFIQKSILNITKEQLDQTFQTNFYSYFFMIQAVLPHLKKGAAIINTASITAYKGNQELIDYSATKGAIIALTRSLSTSLAAQDIRVNAVAPGPIWTPLIPGSFDENKVSSFGSDTPMKRAGQPFELAPGYVYLASDDSRFMTGQTLHINGGEIING</sequence>
<dbReference type="InterPro" id="IPR020904">
    <property type="entry name" value="Sc_DH/Rdtase_CS"/>
</dbReference>
<dbReference type="RefSeq" id="WP_188495110.1">
    <property type="nucleotide sequence ID" value="NZ_BMFV01000001.1"/>
</dbReference>
<reference evidence="3" key="2">
    <citation type="submission" date="2020-09" db="EMBL/GenBank/DDBJ databases">
        <authorList>
            <person name="Sun Q."/>
            <person name="Zhou Y."/>
        </authorList>
    </citation>
    <scope>NUCLEOTIDE SEQUENCE</scope>
    <source>
        <strain evidence="3">CGMCC 1.12777</strain>
    </source>
</reference>
<protein>
    <submittedName>
        <fullName evidence="3">NAD(P)-dependent oxidoreductase</fullName>
    </submittedName>
</protein>
<keyword evidence="2" id="KW-0560">Oxidoreductase</keyword>
<organism evidence="3 4">
    <name type="scientific">Pullulanibacillus pueri</name>
    <dbReference type="NCBI Taxonomy" id="1437324"/>
    <lineage>
        <taxon>Bacteria</taxon>
        <taxon>Bacillati</taxon>
        <taxon>Bacillota</taxon>
        <taxon>Bacilli</taxon>
        <taxon>Bacillales</taxon>
        <taxon>Sporolactobacillaceae</taxon>
        <taxon>Pullulanibacillus</taxon>
    </lineage>
</organism>
<dbReference type="AlphaFoldDB" id="A0A8J3EK02"/>
<dbReference type="SUPFAM" id="SSF51735">
    <property type="entry name" value="NAD(P)-binding Rossmann-fold domains"/>
    <property type="match status" value="1"/>
</dbReference>
<gene>
    <name evidence="3" type="ORF">GCM10007096_01780</name>
</gene>
<dbReference type="PRINTS" id="PR00080">
    <property type="entry name" value="SDRFAMILY"/>
</dbReference>
<evidence type="ECO:0000256" key="1">
    <source>
        <dbReference type="ARBA" id="ARBA00006484"/>
    </source>
</evidence>
<dbReference type="EMBL" id="BMFV01000001">
    <property type="protein sequence ID" value="GGH73989.1"/>
    <property type="molecule type" value="Genomic_DNA"/>
</dbReference>
<dbReference type="GO" id="GO:0016614">
    <property type="term" value="F:oxidoreductase activity, acting on CH-OH group of donors"/>
    <property type="evidence" value="ECO:0007669"/>
    <property type="project" value="UniProtKB-ARBA"/>
</dbReference>
<dbReference type="Proteomes" id="UP000656813">
    <property type="component" value="Unassembled WGS sequence"/>
</dbReference>
<dbReference type="GO" id="GO:0008206">
    <property type="term" value="P:bile acid metabolic process"/>
    <property type="evidence" value="ECO:0007669"/>
    <property type="project" value="UniProtKB-ARBA"/>
</dbReference>
<dbReference type="PROSITE" id="PS00061">
    <property type="entry name" value="ADH_SHORT"/>
    <property type="match status" value="1"/>
</dbReference>
<dbReference type="PANTHER" id="PTHR48107:SF16">
    <property type="entry name" value="NADPH-DEPENDENT ALDEHYDE REDUCTASE 1, CHLOROPLASTIC"/>
    <property type="match status" value="1"/>
</dbReference>
<dbReference type="InterPro" id="IPR002347">
    <property type="entry name" value="SDR_fam"/>
</dbReference>
<proteinExistence type="inferred from homology"/>
<dbReference type="PRINTS" id="PR00081">
    <property type="entry name" value="GDHRDH"/>
</dbReference>